<evidence type="ECO:0000313" key="9">
    <source>
        <dbReference type="EMBL" id="ANW04736.1"/>
    </source>
</evidence>
<dbReference type="KEGG" id="bic:LMTR13_35955"/>
<dbReference type="CDD" id="cd06171">
    <property type="entry name" value="Sigma70_r4"/>
    <property type="match status" value="1"/>
</dbReference>
<feature type="domain" description="RNA polymerase sigma-70 region 2" evidence="7">
    <location>
        <begin position="35"/>
        <end position="100"/>
    </location>
</feature>
<dbReference type="Pfam" id="PF08281">
    <property type="entry name" value="Sigma70_r4_2"/>
    <property type="match status" value="1"/>
</dbReference>
<proteinExistence type="inferred from homology"/>
<dbReference type="InterPro" id="IPR000838">
    <property type="entry name" value="RNA_pol_sigma70_ECF_CS"/>
</dbReference>
<dbReference type="Proteomes" id="UP000092839">
    <property type="component" value="Chromosome"/>
</dbReference>
<accession>A0A1B1UPR3</accession>
<evidence type="ECO:0000256" key="1">
    <source>
        <dbReference type="ARBA" id="ARBA00010641"/>
    </source>
</evidence>
<dbReference type="PROSITE" id="PS01063">
    <property type="entry name" value="SIGMA70_ECF"/>
    <property type="match status" value="1"/>
</dbReference>
<reference evidence="9 10" key="1">
    <citation type="submission" date="2016-07" db="EMBL/GenBank/DDBJ databases">
        <title>Complete genome sequence of Bradyrhizobium icense LMTR 13T, a potential inoculant strain isolated from lima bean (Phaseolus lunatus) in Peru.</title>
        <authorList>
            <person name="Ormeno-Orrillo E."/>
            <person name="Duran D."/>
            <person name="Rogel M.A."/>
            <person name="Rey L."/>
            <person name="Imperial J."/>
            <person name="Ruiz-Argueso T."/>
            <person name="Martinez-Romero E."/>
        </authorList>
    </citation>
    <scope>NUCLEOTIDE SEQUENCE [LARGE SCALE GENOMIC DNA]</scope>
    <source>
        <strain evidence="9 10">LMTR 13</strain>
    </source>
</reference>
<dbReference type="AlphaFoldDB" id="A0A1B1UPR3"/>
<dbReference type="RefSeq" id="WP_065731876.1">
    <property type="nucleotide sequence ID" value="NZ_CP016428.1"/>
</dbReference>
<dbReference type="InterPro" id="IPR013249">
    <property type="entry name" value="RNA_pol_sigma70_r4_t2"/>
</dbReference>
<evidence type="ECO:0000259" key="8">
    <source>
        <dbReference type="Pfam" id="PF08281"/>
    </source>
</evidence>
<protein>
    <recommendedName>
        <fullName evidence="6">RNA polymerase sigma factor</fullName>
    </recommendedName>
</protein>
<evidence type="ECO:0000256" key="5">
    <source>
        <dbReference type="ARBA" id="ARBA00023163"/>
    </source>
</evidence>
<dbReference type="SUPFAM" id="SSF88946">
    <property type="entry name" value="Sigma2 domain of RNA polymerase sigma factors"/>
    <property type="match status" value="1"/>
</dbReference>
<feature type="domain" description="RNA polymerase sigma factor 70 region 4 type 2" evidence="8">
    <location>
        <begin position="140"/>
        <end position="190"/>
    </location>
</feature>
<dbReference type="Gene3D" id="1.10.1740.10">
    <property type="match status" value="1"/>
</dbReference>
<dbReference type="GO" id="GO:0003677">
    <property type="term" value="F:DNA binding"/>
    <property type="evidence" value="ECO:0007669"/>
    <property type="project" value="UniProtKB-KW"/>
</dbReference>
<dbReference type="PANTHER" id="PTHR43133">
    <property type="entry name" value="RNA POLYMERASE ECF-TYPE SIGMA FACTO"/>
    <property type="match status" value="1"/>
</dbReference>
<evidence type="ECO:0000256" key="2">
    <source>
        <dbReference type="ARBA" id="ARBA00023015"/>
    </source>
</evidence>
<dbReference type="GO" id="GO:0016987">
    <property type="term" value="F:sigma factor activity"/>
    <property type="evidence" value="ECO:0007669"/>
    <property type="project" value="UniProtKB-KW"/>
</dbReference>
<dbReference type="InterPro" id="IPR039425">
    <property type="entry name" value="RNA_pol_sigma-70-like"/>
</dbReference>
<dbReference type="SUPFAM" id="SSF88659">
    <property type="entry name" value="Sigma3 and sigma4 domains of RNA polymerase sigma factors"/>
    <property type="match status" value="1"/>
</dbReference>
<dbReference type="InterPro" id="IPR013324">
    <property type="entry name" value="RNA_pol_sigma_r3/r4-like"/>
</dbReference>
<dbReference type="NCBIfam" id="NF008888">
    <property type="entry name" value="PRK11922.1"/>
    <property type="match status" value="1"/>
</dbReference>
<evidence type="ECO:0000256" key="4">
    <source>
        <dbReference type="ARBA" id="ARBA00023125"/>
    </source>
</evidence>
<dbReference type="GO" id="GO:0006352">
    <property type="term" value="P:DNA-templated transcription initiation"/>
    <property type="evidence" value="ECO:0007669"/>
    <property type="project" value="InterPro"/>
</dbReference>
<dbReference type="InterPro" id="IPR014284">
    <property type="entry name" value="RNA_pol_sigma-70_dom"/>
</dbReference>
<keyword evidence="4 6" id="KW-0238">DNA-binding</keyword>
<dbReference type="Pfam" id="PF04542">
    <property type="entry name" value="Sigma70_r2"/>
    <property type="match status" value="1"/>
</dbReference>
<keyword evidence="2 6" id="KW-0805">Transcription regulation</keyword>
<evidence type="ECO:0000259" key="7">
    <source>
        <dbReference type="Pfam" id="PF04542"/>
    </source>
</evidence>
<evidence type="ECO:0000256" key="3">
    <source>
        <dbReference type="ARBA" id="ARBA00023082"/>
    </source>
</evidence>
<evidence type="ECO:0000256" key="6">
    <source>
        <dbReference type="RuleBase" id="RU000716"/>
    </source>
</evidence>
<dbReference type="NCBIfam" id="TIGR02937">
    <property type="entry name" value="sigma70-ECF"/>
    <property type="match status" value="1"/>
</dbReference>
<keyword evidence="5 6" id="KW-0804">Transcription</keyword>
<dbReference type="EMBL" id="CP016428">
    <property type="protein sequence ID" value="ANW04736.1"/>
    <property type="molecule type" value="Genomic_DNA"/>
</dbReference>
<dbReference type="InterPro" id="IPR013325">
    <property type="entry name" value="RNA_pol_sigma_r2"/>
</dbReference>
<dbReference type="PANTHER" id="PTHR43133:SF51">
    <property type="entry name" value="RNA POLYMERASE SIGMA FACTOR"/>
    <property type="match status" value="1"/>
</dbReference>
<dbReference type="OrthoDB" id="9780326at2"/>
<keyword evidence="3 6" id="KW-0731">Sigma factor</keyword>
<dbReference type="STRING" id="1274631.LMTR13_35955"/>
<keyword evidence="10" id="KW-1185">Reference proteome</keyword>
<dbReference type="InterPro" id="IPR036388">
    <property type="entry name" value="WH-like_DNA-bd_sf"/>
</dbReference>
<evidence type="ECO:0000313" key="10">
    <source>
        <dbReference type="Proteomes" id="UP000092839"/>
    </source>
</evidence>
<gene>
    <name evidence="9" type="ORF">LMTR13_35955</name>
</gene>
<dbReference type="Gene3D" id="1.10.10.10">
    <property type="entry name" value="Winged helix-like DNA-binding domain superfamily/Winged helix DNA-binding domain"/>
    <property type="match status" value="1"/>
</dbReference>
<dbReference type="InterPro" id="IPR007627">
    <property type="entry name" value="RNA_pol_sigma70_r2"/>
</dbReference>
<organism evidence="9 10">
    <name type="scientific">Bradyrhizobium icense</name>
    <dbReference type="NCBI Taxonomy" id="1274631"/>
    <lineage>
        <taxon>Bacteria</taxon>
        <taxon>Pseudomonadati</taxon>
        <taxon>Pseudomonadota</taxon>
        <taxon>Alphaproteobacteria</taxon>
        <taxon>Hyphomicrobiales</taxon>
        <taxon>Nitrobacteraceae</taxon>
        <taxon>Bradyrhizobium</taxon>
    </lineage>
</organism>
<name>A0A1B1UPR3_9BRAD</name>
<comment type="similarity">
    <text evidence="1 6">Belongs to the sigma-70 factor family. ECF subfamily.</text>
</comment>
<sequence>MGQAYIPNIAPLNTGDAELVRRALARDEAAVRAIMQANNRRLYRLARGILRNDGEAEDVVQEAYVRAFTHLERFRGDSSLSTWLSRIAMNEALGRLRRQRPTIELDSLPQGTLEAQIIQFPLAADDPEKSMAQREIQHVVEHAIDELPEAFRLVFITRVIEGMNVEETAEILGLKPETVKTRLHRARTMLRDIVERKIGPVVMEAFPFAGRRCERLTDAVLKRLGH</sequence>